<dbReference type="InterPro" id="IPR031166">
    <property type="entry name" value="G_ENGA"/>
</dbReference>
<dbReference type="PANTHER" id="PTHR43834:SF6">
    <property type="entry name" value="GTPASE DER"/>
    <property type="match status" value="1"/>
</dbReference>
<evidence type="ECO:0000256" key="6">
    <source>
        <dbReference type="ARBA" id="ARBA00023134"/>
    </source>
</evidence>
<dbReference type="FunFam" id="3.40.50.300:FF:000057">
    <property type="entry name" value="GTPase Der"/>
    <property type="match status" value="1"/>
</dbReference>
<dbReference type="InterPro" id="IPR032859">
    <property type="entry name" value="KH_dom-like"/>
</dbReference>
<dbReference type="InterPro" id="IPR016484">
    <property type="entry name" value="GTPase_Der"/>
</dbReference>
<feature type="binding site" evidence="8">
    <location>
        <begin position="230"/>
        <end position="234"/>
    </location>
    <ligand>
        <name>GTP</name>
        <dbReference type="ChEBI" id="CHEBI:37565"/>
        <label>2</label>
    </ligand>
</feature>
<dbReference type="Pfam" id="PF14714">
    <property type="entry name" value="KH_dom-like"/>
    <property type="match status" value="1"/>
</dbReference>
<evidence type="ECO:0000256" key="10">
    <source>
        <dbReference type="RuleBase" id="RU004481"/>
    </source>
</evidence>
<accession>A0A9D9EWW1</accession>
<reference evidence="12" key="1">
    <citation type="submission" date="2020-10" db="EMBL/GenBank/DDBJ databases">
        <authorList>
            <person name="Gilroy R."/>
        </authorList>
    </citation>
    <scope>NUCLEOTIDE SEQUENCE</scope>
    <source>
        <strain evidence="12">B1-20833</strain>
    </source>
</reference>
<organism evidence="12 13">
    <name type="scientific">Candidatus Cryptobacteroides intestinavium</name>
    <dbReference type="NCBI Taxonomy" id="2840766"/>
    <lineage>
        <taxon>Bacteria</taxon>
        <taxon>Pseudomonadati</taxon>
        <taxon>Bacteroidota</taxon>
        <taxon>Bacteroidia</taxon>
        <taxon>Bacteroidales</taxon>
        <taxon>Candidatus Cryptobacteroides</taxon>
    </lineage>
</organism>
<dbReference type="SUPFAM" id="SSF52540">
    <property type="entry name" value="P-loop containing nucleoside triphosphate hydrolases"/>
    <property type="match status" value="2"/>
</dbReference>
<comment type="caution">
    <text evidence="12">The sequence shown here is derived from an EMBL/GenBank/DDBJ whole genome shotgun (WGS) entry which is preliminary data.</text>
</comment>
<evidence type="ECO:0000313" key="12">
    <source>
        <dbReference type="EMBL" id="MBO8452960.1"/>
    </source>
</evidence>
<dbReference type="GO" id="GO:0042254">
    <property type="term" value="P:ribosome biogenesis"/>
    <property type="evidence" value="ECO:0007669"/>
    <property type="project" value="UniProtKB-KW"/>
</dbReference>
<dbReference type="CDD" id="cd01895">
    <property type="entry name" value="EngA2"/>
    <property type="match status" value="1"/>
</dbReference>
<name>A0A9D9EWW1_9BACT</name>
<evidence type="ECO:0000256" key="5">
    <source>
        <dbReference type="ARBA" id="ARBA00022741"/>
    </source>
</evidence>
<sequence>MSLVAIVGRPNVGKSTLFNRLVGMRQAIVDETAGVTRDRHYGKCEWCGNEFSVVDTGGYTSNSDDVFESEIRKQVLLAIEESDLVLFMVEALTGITDYDAEIADILRRSGKPVVLAVNKVDTGDRMYDAYQFYSLGLGDRLFGIAAATGSGTGDLLDEVVRLLPKDSGEDDSHPELPHIAIVGKPNVGKSSLTNALLGTERNIVTPVAGTTRDSISTYYNKFGHEFMLVDTAGMRKKAKVHEDLEFYSVMRSIRAIEHSDVCILMIDAQTGLEAQDMSIFNLIARNRKGCVIVVNKWDLIEKDTNTMKEYTESLKARLAPFNDIPLIFTSVINKQRILNVLEAASQVYSNYSKKIPTARLNEEMLPEIESYPPPAWKGKYVKIKYVTQLPTRFPAFAFFCNLPQYVKEPYKRFLENRLREKFGFTGCPVQVYIRKK</sequence>
<feature type="domain" description="EngA-type G" evidence="11">
    <location>
        <begin position="177"/>
        <end position="352"/>
    </location>
</feature>
<dbReference type="GO" id="GO:0005525">
    <property type="term" value="F:GTP binding"/>
    <property type="evidence" value="ECO:0007669"/>
    <property type="project" value="UniProtKB-UniRule"/>
</dbReference>
<feature type="domain" description="EngA-type G" evidence="11">
    <location>
        <begin position="2"/>
        <end position="167"/>
    </location>
</feature>
<feature type="binding site" evidence="8">
    <location>
        <begin position="183"/>
        <end position="190"/>
    </location>
    <ligand>
        <name>GTP</name>
        <dbReference type="ChEBI" id="CHEBI:37565"/>
        <label>2</label>
    </ligand>
</feature>
<keyword evidence="5 8" id="KW-0547">Nucleotide-binding</keyword>
<dbReference type="PIRSF" id="PIRSF006485">
    <property type="entry name" value="GTP-binding_EngA"/>
    <property type="match status" value="1"/>
</dbReference>
<comment type="similarity">
    <text evidence="1 8 9 10">Belongs to the TRAFAC class TrmE-Era-EngA-EngB-Septin-like GTPase superfamily. EngA (Der) GTPase family.</text>
</comment>
<dbReference type="PRINTS" id="PR00326">
    <property type="entry name" value="GTP1OBG"/>
</dbReference>
<keyword evidence="6 8" id="KW-0342">GTP-binding</keyword>
<dbReference type="FunFam" id="3.30.300.20:FF:000004">
    <property type="entry name" value="GTPase Der"/>
    <property type="match status" value="1"/>
</dbReference>
<gene>
    <name evidence="8 12" type="primary">der</name>
    <name evidence="12" type="ORF">IAC06_08805</name>
</gene>
<feature type="binding site" evidence="8">
    <location>
        <begin position="55"/>
        <end position="59"/>
    </location>
    <ligand>
        <name>GTP</name>
        <dbReference type="ChEBI" id="CHEBI:37565"/>
        <label>1</label>
    </ligand>
</feature>
<keyword evidence="4 10" id="KW-0677">Repeat</keyword>
<dbReference type="PANTHER" id="PTHR43834">
    <property type="entry name" value="GTPASE DER"/>
    <property type="match status" value="1"/>
</dbReference>
<dbReference type="Gene3D" id="3.40.50.300">
    <property type="entry name" value="P-loop containing nucleotide triphosphate hydrolases"/>
    <property type="match status" value="2"/>
</dbReference>
<evidence type="ECO:0000256" key="1">
    <source>
        <dbReference type="ARBA" id="ARBA00008279"/>
    </source>
</evidence>
<dbReference type="NCBIfam" id="TIGR03594">
    <property type="entry name" value="GTPase_EngA"/>
    <property type="match status" value="1"/>
</dbReference>
<dbReference type="Proteomes" id="UP000823661">
    <property type="component" value="Unassembled WGS sequence"/>
</dbReference>
<keyword evidence="3 8" id="KW-0690">Ribosome biogenesis</keyword>
<dbReference type="InterPro" id="IPR005225">
    <property type="entry name" value="Small_GTP-bd"/>
</dbReference>
<dbReference type="CDD" id="cd01894">
    <property type="entry name" value="EngA1"/>
    <property type="match status" value="1"/>
</dbReference>
<dbReference type="PROSITE" id="PS51712">
    <property type="entry name" value="G_ENGA"/>
    <property type="match status" value="2"/>
</dbReference>
<dbReference type="AlphaFoldDB" id="A0A9D9EWW1"/>
<reference evidence="12" key="2">
    <citation type="journal article" date="2021" name="PeerJ">
        <title>Extensive microbial diversity within the chicken gut microbiome revealed by metagenomics and culture.</title>
        <authorList>
            <person name="Gilroy R."/>
            <person name="Ravi A."/>
            <person name="Getino M."/>
            <person name="Pursley I."/>
            <person name="Horton D.L."/>
            <person name="Alikhan N.F."/>
            <person name="Baker D."/>
            <person name="Gharbi K."/>
            <person name="Hall N."/>
            <person name="Watson M."/>
            <person name="Adriaenssens E.M."/>
            <person name="Foster-Nyarko E."/>
            <person name="Jarju S."/>
            <person name="Secka A."/>
            <person name="Antonio M."/>
            <person name="Oren A."/>
            <person name="Chaudhuri R.R."/>
            <person name="La Ragione R."/>
            <person name="Hildebrand F."/>
            <person name="Pallen M.J."/>
        </authorList>
    </citation>
    <scope>NUCLEOTIDE SEQUENCE</scope>
    <source>
        <strain evidence="12">B1-20833</strain>
    </source>
</reference>
<dbReference type="EMBL" id="JADIMI010000083">
    <property type="protein sequence ID" value="MBO8452960.1"/>
    <property type="molecule type" value="Genomic_DNA"/>
</dbReference>
<evidence type="ECO:0000256" key="9">
    <source>
        <dbReference type="PROSITE-ProRule" id="PRU01049"/>
    </source>
</evidence>
<evidence type="ECO:0000256" key="8">
    <source>
        <dbReference type="HAMAP-Rule" id="MF_00195"/>
    </source>
</evidence>
<feature type="binding site" evidence="8">
    <location>
        <begin position="118"/>
        <end position="121"/>
    </location>
    <ligand>
        <name>GTP</name>
        <dbReference type="ChEBI" id="CHEBI:37565"/>
        <label>1</label>
    </ligand>
</feature>
<feature type="binding site" evidence="8">
    <location>
        <begin position="295"/>
        <end position="298"/>
    </location>
    <ligand>
        <name>GTP</name>
        <dbReference type="ChEBI" id="CHEBI:37565"/>
        <label>2</label>
    </ligand>
</feature>
<evidence type="ECO:0000256" key="3">
    <source>
        <dbReference type="ARBA" id="ARBA00022517"/>
    </source>
</evidence>
<comment type="function">
    <text evidence="8 10">GTPase that plays an essential role in the late steps of ribosome biogenesis.</text>
</comment>
<dbReference type="HAMAP" id="MF_00195">
    <property type="entry name" value="GTPase_Der"/>
    <property type="match status" value="1"/>
</dbReference>
<evidence type="ECO:0000256" key="2">
    <source>
        <dbReference type="ARBA" id="ARBA00020953"/>
    </source>
</evidence>
<dbReference type="Gene3D" id="3.30.300.20">
    <property type="match status" value="1"/>
</dbReference>
<evidence type="ECO:0000259" key="11">
    <source>
        <dbReference type="PROSITE" id="PS51712"/>
    </source>
</evidence>
<proteinExistence type="inferred from homology"/>
<dbReference type="GO" id="GO:0043022">
    <property type="term" value="F:ribosome binding"/>
    <property type="evidence" value="ECO:0007669"/>
    <property type="project" value="TreeGrafter"/>
</dbReference>
<evidence type="ECO:0000256" key="7">
    <source>
        <dbReference type="ARBA" id="ARBA00032345"/>
    </source>
</evidence>
<evidence type="ECO:0000313" key="13">
    <source>
        <dbReference type="Proteomes" id="UP000823661"/>
    </source>
</evidence>
<dbReference type="InterPro" id="IPR006073">
    <property type="entry name" value="GTP-bd"/>
</dbReference>
<dbReference type="InterPro" id="IPR027417">
    <property type="entry name" value="P-loop_NTPase"/>
</dbReference>
<dbReference type="Pfam" id="PF01926">
    <property type="entry name" value="MMR_HSR1"/>
    <property type="match status" value="2"/>
</dbReference>
<feature type="binding site" evidence="8">
    <location>
        <begin position="8"/>
        <end position="15"/>
    </location>
    <ligand>
        <name>GTP</name>
        <dbReference type="ChEBI" id="CHEBI:37565"/>
        <label>1</label>
    </ligand>
</feature>
<evidence type="ECO:0000256" key="4">
    <source>
        <dbReference type="ARBA" id="ARBA00022737"/>
    </source>
</evidence>
<protein>
    <recommendedName>
        <fullName evidence="2 8">GTPase Der</fullName>
    </recommendedName>
    <alternativeName>
        <fullName evidence="7 8">GTP-binding protein EngA</fullName>
    </alternativeName>
</protein>
<comment type="subunit">
    <text evidence="8">Associates with the 50S ribosomal subunit.</text>
</comment>
<dbReference type="FunFam" id="3.40.50.300:FF:000040">
    <property type="entry name" value="GTPase Der"/>
    <property type="match status" value="1"/>
</dbReference>
<dbReference type="InterPro" id="IPR015946">
    <property type="entry name" value="KH_dom-like_a/b"/>
</dbReference>
<dbReference type="NCBIfam" id="TIGR00231">
    <property type="entry name" value="small_GTP"/>
    <property type="match status" value="2"/>
</dbReference>